<dbReference type="Gene3D" id="4.10.60.10">
    <property type="entry name" value="Zinc finger, CCHC-type"/>
    <property type="match status" value="1"/>
</dbReference>
<dbReference type="GO" id="GO:0061630">
    <property type="term" value="F:ubiquitin protein ligase activity"/>
    <property type="evidence" value="ECO:0007669"/>
    <property type="project" value="InterPro"/>
</dbReference>
<dbReference type="Gene3D" id="3.10.20.90">
    <property type="entry name" value="Phosphatidylinositol 3-kinase Catalytic Subunit, Chain A, domain 1"/>
    <property type="match status" value="1"/>
</dbReference>
<keyword evidence="4" id="KW-0862">Zinc</keyword>
<dbReference type="InterPro" id="IPR025829">
    <property type="entry name" value="Zn_knuckle_CX2CX3GHX4C"/>
</dbReference>
<dbReference type="PANTHER" id="PTHR15439:SF0">
    <property type="entry name" value="CELL DIVISION CYCLE AND APOPTOSIS REGULATOR PROTEIN 1-RELATED"/>
    <property type="match status" value="1"/>
</dbReference>
<dbReference type="Pfam" id="PF13445">
    <property type="entry name" value="zf-RING_UBOX"/>
    <property type="match status" value="1"/>
</dbReference>
<name>A0A437APP6_9MICR</name>
<dbReference type="PANTHER" id="PTHR15439">
    <property type="entry name" value="RETINOBLASTOMA-BINDING PROTEIN 6"/>
    <property type="match status" value="1"/>
</dbReference>
<keyword evidence="5" id="KW-0539">Nucleus</keyword>
<dbReference type="PROSITE" id="PS50089">
    <property type="entry name" value="ZF_RING_2"/>
    <property type="match status" value="1"/>
</dbReference>
<keyword evidence="3 6" id="KW-0863">Zinc-finger</keyword>
<dbReference type="GO" id="GO:0003676">
    <property type="term" value="F:nucleic acid binding"/>
    <property type="evidence" value="ECO:0007669"/>
    <property type="project" value="InterPro"/>
</dbReference>
<dbReference type="GO" id="GO:0005634">
    <property type="term" value="C:nucleus"/>
    <property type="evidence" value="ECO:0007669"/>
    <property type="project" value="UniProtKB-SubCell"/>
</dbReference>
<dbReference type="Gene3D" id="3.30.40.10">
    <property type="entry name" value="Zinc/RING finger domain, C3HC4 (zinc finger)"/>
    <property type="match status" value="1"/>
</dbReference>
<dbReference type="PROSITE" id="PS51282">
    <property type="entry name" value="DWNN"/>
    <property type="match status" value="1"/>
</dbReference>
<evidence type="ECO:0000313" key="10">
    <source>
        <dbReference type="EMBL" id="RVD93119.1"/>
    </source>
</evidence>
<reference evidence="10 11" key="1">
    <citation type="submission" date="2018-10" db="EMBL/GenBank/DDBJ databases">
        <title>Draft genome sequence of the microsporidian Tubulinosema ratisbonensis.</title>
        <authorList>
            <person name="Polonais V."/>
            <person name="Peyretaillade E."/>
            <person name="Niehus S."/>
            <person name="Wawrzyniak I."/>
            <person name="Franchet A."/>
            <person name="Gaspin C."/>
            <person name="Reichstadt M."/>
            <person name="Belser C."/>
            <person name="Labadie K."/>
            <person name="Delbac F."/>
            <person name="Ferrandon D."/>
        </authorList>
    </citation>
    <scope>NUCLEOTIDE SEQUENCE [LARGE SCALE GENOMIC DNA]</scope>
    <source>
        <strain evidence="10 11">Franzen</strain>
    </source>
</reference>
<feature type="domain" description="RING-type" evidence="7">
    <location>
        <begin position="185"/>
        <end position="216"/>
    </location>
</feature>
<dbReference type="PROSITE" id="PS00518">
    <property type="entry name" value="ZF_RING_1"/>
    <property type="match status" value="1"/>
</dbReference>
<evidence type="ECO:0000313" key="11">
    <source>
        <dbReference type="Proteomes" id="UP000282876"/>
    </source>
</evidence>
<dbReference type="InterPro" id="IPR033489">
    <property type="entry name" value="RBBP6"/>
</dbReference>
<protein>
    <submittedName>
        <fullName evidence="10">Ring zinc finger domain-containing protein</fullName>
    </submittedName>
</protein>
<dbReference type="GO" id="GO:0008270">
    <property type="term" value="F:zinc ion binding"/>
    <property type="evidence" value="ECO:0007669"/>
    <property type="project" value="UniProtKB-KW"/>
</dbReference>
<dbReference type="STRING" id="291195.A0A437APP6"/>
<dbReference type="SUPFAM" id="SSF57850">
    <property type="entry name" value="RING/U-box"/>
    <property type="match status" value="1"/>
</dbReference>
<evidence type="ECO:0000256" key="1">
    <source>
        <dbReference type="ARBA" id="ARBA00004123"/>
    </source>
</evidence>
<evidence type="ECO:0000256" key="2">
    <source>
        <dbReference type="ARBA" id="ARBA00022723"/>
    </source>
</evidence>
<feature type="domain" description="DWNN" evidence="9">
    <location>
        <begin position="5"/>
        <end position="74"/>
    </location>
</feature>
<dbReference type="InterPro" id="IPR017907">
    <property type="entry name" value="Znf_RING_CS"/>
</dbReference>
<dbReference type="SMART" id="SM00184">
    <property type="entry name" value="RING"/>
    <property type="match status" value="1"/>
</dbReference>
<evidence type="ECO:0000259" key="7">
    <source>
        <dbReference type="PROSITE" id="PS50089"/>
    </source>
</evidence>
<dbReference type="InterPro" id="IPR001841">
    <property type="entry name" value="Znf_RING"/>
</dbReference>
<evidence type="ECO:0000259" key="8">
    <source>
        <dbReference type="PROSITE" id="PS50158"/>
    </source>
</evidence>
<dbReference type="InterPro" id="IPR001878">
    <property type="entry name" value="Znf_CCHC"/>
</dbReference>
<accession>A0A437APP6</accession>
<evidence type="ECO:0000256" key="4">
    <source>
        <dbReference type="ARBA" id="ARBA00022833"/>
    </source>
</evidence>
<dbReference type="InterPro" id="IPR014891">
    <property type="entry name" value="DWNN_domain"/>
</dbReference>
<evidence type="ECO:0000256" key="5">
    <source>
        <dbReference type="ARBA" id="ARBA00023242"/>
    </source>
</evidence>
<evidence type="ECO:0000256" key="6">
    <source>
        <dbReference type="PROSITE-ProRule" id="PRU00047"/>
    </source>
</evidence>
<dbReference type="InterPro" id="IPR036875">
    <property type="entry name" value="Znf_CCHC_sf"/>
</dbReference>
<proteinExistence type="predicted"/>
<dbReference type="Proteomes" id="UP000282876">
    <property type="component" value="Unassembled WGS sequence"/>
</dbReference>
<keyword evidence="2" id="KW-0479">Metal-binding</keyword>
<dbReference type="AlphaFoldDB" id="A0A437APP6"/>
<dbReference type="GO" id="GO:0016567">
    <property type="term" value="P:protein ubiquitination"/>
    <property type="evidence" value="ECO:0007669"/>
    <property type="project" value="InterPro"/>
</dbReference>
<dbReference type="OrthoDB" id="5588846at2759"/>
<dbReference type="InterPro" id="IPR013083">
    <property type="entry name" value="Znf_RING/FYVE/PHD"/>
</dbReference>
<feature type="domain" description="CCHC-type" evidence="8">
    <location>
        <begin position="103"/>
        <end position="117"/>
    </location>
</feature>
<keyword evidence="11" id="KW-1185">Reference proteome</keyword>
<organism evidence="10 11">
    <name type="scientific">Tubulinosema ratisbonensis</name>
    <dbReference type="NCBI Taxonomy" id="291195"/>
    <lineage>
        <taxon>Eukaryota</taxon>
        <taxon>Fungi</taxon>
        <taxon>Fungi incertae sedis</taxon>
        <taxon>Microsporidia</taxon>
        <taxon>Tubulinosematoidea</taxon>
        <taxon>Tubulinosematidae</taxon>
        <taxon>Tubulinosema</taxon>
    </lineage>
</organism>
<comment type="caution">
    <text evidence="10">The sequence shown here is derived from an EMBL/GenBank/DDBJ whole genome shotgun (WGS) entry which is preliminary data.</text>
</comment>
<dbReference type="GO" id="GO:0006511">
    <property type="term" value="P:ubiquitin-dependent protein catabolic process"/>
    <property type="evidence" value="ECO:0007669"/>
    <property type="project" value="TreeGrafter"/>
</dbReference>
<sequence>MGSFINYKFVNSKNTSKINFEGTSMLGWELKSEIVVQKQMLSEDFELLLFENEEELNDDTVIYRNSSILVKRIPLWMAKTKSQIQRESIKQRKQKVPPPNYVCFRCGDKGHFIQFCPTNQDKNFDVVRVRKPTGIPKAFLVESNEPKEGNLIDERGSFVKIQPQVEEWYKIQGVLKSNIPSNLVCSVCHEIYKNPVILQCNHSFCEGCVKEFCDICGNKVENKRMNLNLRKEVEIFFNK</sequence>
<dbReference type="SUPFAM" id="SSF57756">
    <property type="entry name" value="Retrovirus zinc finger-like domains"/>
    <property type="match status" value="1"/>
</dbReference>
<comment type="subcellular location">
    <subcellularLocation>
        <location evidence="1">Nucleus</location>
    </subcellularLocation>
</comment>
<dbReference type="SMART" id="SM01180">
    <property type="entry name" value="DWNN"/>
    <property type="match status" value="1"/>
</dbReference>
<dbReference type="GO" id="GO:0006397">
    <property type="term" value="P:mRNA processing"/>
    <property type="evidence" value="ECO:0007669"/>
    <property type="project" value="InterPro"/>
</dbReference>
<dbReference type="PROSITE" id="PS50158">
    <property type="entry name" value="ZF_CCHC"/>
    <property type="match status" value="1"/>
</dbReference>
<dbReference type="InterPro" id="IPR027370">
    <property type="entry name" value="Znf-RING_euk"/>
</dbReference>
<evidence type="ECO:0000259" key="9">
    <source>
        <dbReference type="PROSITE" id="PS51282"/>
    </source>
</evidence>
<dbReference type="Pfam" id="PF08783">
    <property type="entry name" value="DWNN"/>
    <property type="match status" value="1"/>
</dbReference>
<dbReference type="VEuPathDB" id="MicrosporidiaDB:TUBRATIS_003520"/>
<dbReference type="Pfam" id="PF13696">
    <property type="entry name" value="zf-CCHC_2"/>
    <property type="match status" value="1"/>
</dbReference>
<evidence type="ECO:0000256" key="3">
    <source>
        <dbReference type="ARBA" id="ARBA00022771"/>
    </source>
</evidence>
<dbReference type="EMBL" id="RCSS01000084">
    <property type="protein sequence ID" value="RVD93119.1"/>
    <property type="molecule type" value="Genomic_DNA"/>
</dbReference>
<gene>
    <name evidence="10" type="ORF">TUBRATIS_003520</name>
</gene>